<keyword evidence="4" id="KW-0547">Nucleotide-binding</keyword>
<evidence type="ECO:0000259" key="17">
    <source>
        <dbReference type="Pfam" id="PF02776"/>
    </source>
</evidence>
<gene>
    <name evidence="18" type="primary">oxc</name>
    <name evidence="18" type="ORF">FNJ47_34130</name>
</gene>
<comment type="catalytic activity">
    <reaction evidence="10">
        <text>oxalyl-CoA + H(+) = formyl-CoA + CO2</text>
        <dbReference type="Rhea" id="RHEA:19333"/>
        <dbReference type="ChEBI" id="CHEBI:15378"/>
        <dbReference type="ChEBI" id="CHEBI:16526"/>
        <dbReference type="ChEBI" id="CHEBI:57376"/>
        <dbReference type="ChEBI" id="CHEBI:57388"/>
        <dbReference type="EC" id="4.1.1.8"/>
    </reaction>
</comment>
<dbReference type="NCBIfam" id="TIGR03254">
    <property type="entry name" value="oxalate_oxc"/>
    <property type="match status" value="1"/>
</dbReference>
<evidence type="ECO:0000256" key="14">
    <source>
        <dbReference type="RuleBase" id="RU362132"/>
    </source>
</evidence>
<feature type="domain" description="Thiamine pyrophosphate enzyme N-terminal TPP-binding" evidence="17">
    <location>
        <begin position="20"/>
        <end position="136"/>
    </location>
</feature>
<reference evidence="18 19" key="1">
    <citation type="journal article" date="2020" name="Arch. Microbiol.">
        <title>Bradyrhizobium uaiense sp. nov., a new highly efficient cowpea symbiont.</title>
        <authorList>
            <person name="Cabral Michel D."/>
            <person name="Azarias Guimaraes A."/>
            <person name="Martins da Costa E."/>
            <person name="Soares de Carvalho T."/>
            <person name="Balsanelli E."/>
            <person name="Willems A."/>
            <person name="Maltempi de Souza E."/>
            <person name="de Souza Moreira F.M."/>
        </authorList>
    </citation>
    <scope>NUCLEOTIDE SEQUENCE [LARGE SCALE GENOMIC DNA]</scope>
    <source>
        <strain evidence="18 19">UFLA 03-164</strain>
    </source>
</reference>
<dbReference type="Pfam" id="PF02776">
    <property type="entry name" value="TPP_enzyme_N"/>
    <property type="match status" value="1"/>
</dbReference>
<dbReference type="InterPro" id="IPR011766">
    <property type="entry name" value="TPP_enzyme_TPP-bd"/>
</dbReference>
<dbReference type="FunFam" id="3.40.50.970:FF:000040">
    <property type="entry name" value="Oxalyl-CoA decarboxylase"/>
    <property type="match status" value="1"/>
</dbReference>
<keyword evidence="5" id="KW-0210">Decarboxylase</keyword>
<protein>
    <recommendedName>
        <fullName evidence="13">Oxalyl-CoA decarboxylase</fullName>
        <ecNumber evidence="12">4.1.1.8</ecNumber>
    </recommendedName>
</protein>
<keyword evidence="8 18" id="KW-0456">Lyase</keyword>
<evidence type="ECO:0000256" key="3">
    <source>
        <dbReference type="ARBA" id="ARBA00022723"/>
    </source>
</evidence>
<evidence type="ECO:0000256" key="6">
    <source>
        <dbReference type="ARBA" id="ARBA00022842"/>
    </source>
</evidence>
<dbReference type="GO" id="GO:0043531">
    <property type="term" value="F:ADP binding"/>
    <property type="evidence" value="ECO:0007669"/>
    <property type="project" value="UniProtKB-ARBA"/>
</dbReference>
<keyword evidence="6" id="KW-0460">Magnesium</keyword>
<dbReference type="InterPro" id="IPR012000">
    <property type="entry name" value="Thiamin_PyroP_enz_cen_dom"/>
</dbReference>
<dbReference type="GO" id="GO:0000287">
    <property type="term" value="F:magnesium ion binding"/>
    <property type="evidence" value="ECO:0007669"/>
    <property type="project" value="InterPro"/>
</dbReference>
<dbReference type="Proteomes" id="UP000468531">
    <property type="component" value="Unassembled WGS sequence"/>
</dbReference>
<feature type="domain" description="Thiamine pyrophosphate enzyme TPP-binding" evidence="16">
    <location>
        <begin position="410"/>
        <end position="550"/>
    </location>
</feature>
<dbReference type="GO" id="GO:0030976">
    <property type="term" value="F:thiamine pyrophosphate binding"/>
    <property type="evidence" value="ECO:0007669"/>
    <property type="project" value="InterPro"/>
</dbReference>
<sequence>MLNTATKSEAPGTEQELTDGFHLVIDALKLNGIDTVYGVPGIPITDLGRMAQAAGIRVLSFRHEQNAGYAASIAGFLTKKPGVCLTVSAPGFLNGLTALAHATTNCFPMILVSGSSEREIVDLQQGDYEEMDQLAIAKPLCKAAFRVLHAQDIGIGLARAIRAAVSGRPGGVYLDLPAKLFSQVMNADAGAKSLVKVIDAAPEQIPSPSSVKRALDVLKSAKRPLIILGKGAAYAQADEAIKTFVEKSGVPFLPMSMAKGLLPDLHPQCAGAARSTVLKEADVVMLIGARLNWLLSHGKGKTWGEAPKKFIQVDIEPKEMDSNVEIVAPVVGDIGSCVSAFLDAMGANWSAAPSDWLATVAKKRDDNVAKMAPKLMSNASPMDYHGALGALRTIIAERPDTIFVNEGANTLDLARGVVDMHKPRKRLDVGTWGVMGIGMGYSIAAAVETGLPVLAVEGDSAFGFSGMEVETICRYKLPICVVIFNNDGIYRGTDVNSAGDDPATTVFVKGSRYDKMMEAFGGVGVNATSPDELKRAVNAALDSGKPTLINAVIDPAAGSESGRIGNLNPQSILQKKK</sequence>
<dbReference type="RefSeq" id="WP_163160255.1">
    <property type="nucleotide sequence ID" value="NZ_VKHP01000192.1"/>
</dbReference>
<dbReference type="InterPro" id="IPR029035">
    <property type="entry name" value="DHS-like_NAD/FAD-binding_dom"/>
</dbReference>
<feature type="domain" description="Thiamine pyrophosphate enzyme central" evidence="15">
    <location>
        <begin position="211"/>
        <end position="340"/>
    </location>
</feature>
<evidence type="ECO:0000256" key="9">
    <source>
        <dbReference type="ARBA" id="ARBA00044762"/>
    </source>
</evidence>
<dbReference type="EMBL" id="VKHP01000192">
    <property type="protein sequence ID" value="NEV00707.1"/>
    <property type="molecule type" value="Genomic_DNA"/>
</dbReference>
<dbReference type="SUPFAM" id="SSF52518">
    <property type="entry name" value="Thiamin diphosphate-binding fold (THDP-binding)"/>
    <property type="match status" value="2"/>
</dbReference>
<dbReference type="Gene3D" id="3.40.50.970">
    <property type="match status" value="2"/>
</dbReference>
<keyword evidence="19" id="KW-1185">Reference proteome</keyword>
<comment type="caution">
    <text evidence="18">The sequence shown here is derived from an EMBL/GenBank/DDBJ whole genome shotgun (WGS) entry which is preliminary data.</text>
</comment>
<dbReference type="InterPro" id="IPR017660">
    <property type="entry name" value="Oxalyl-CoA_decarboxylase"/>
</dbReference>
<dbReference type="CDD" id="cd02004">
    <property type="entry name" value="TPP_BZL_OCoD_HPCL"/>
    <property type="match status" value="1"/>
</dbReference>
<comment type="pathway">
    <text evidence="11">Metabolic intermediate degradation; oxalate degradation; CO(2) and formate from oxalate: step 2/2.</text>
</comment>
<dbReference type="GO" id="GO:0042802">
    <property type="term" value="F:identical protein binding"/>
    <property type="evidence" value="ECO:0007669"/>
    <property type="project" value="UniProtKB-ARBA"/>
</dbReference>
<evidence type="ECO:0000256" key="13">
    <source>
        <dbReference type="ARBA" id="ARBA00070171"/>
    </source>
</evidence>
<accession>A0A6P1BQB0</accession>
<evidence type="ECO:0000256" key="8">
    <source>
        <dbReference type="ARBA" id="ARBA00023239"/>
    </source>
</evidence>
<evidence type="ECO:0000256" key="12">
    <source>
        <dbReference type="ARBA" id="ARBA00067070"/>
    </source>
</evidence>
<evidence type="ECO:0000313" key="19">
    <source>
        <dbReference type="Proteomes" id="UP000468531"/>
    </source>
</evidence>
<evidence type="ECO:0000313" key="18">
    <source>
        <dbReference type="EMBL" id="NEV00707.1"/>
    </source>
</evidence>
<dbReference type="InterPro" id="IPR045025">
    <property type="entry name" value="HACL1-like"/>
</dbReference>
<dbReference type="Pfam" id="PF02775">
    <property type="entry name" value="TPP_enzyme_C"/>
    <property type="match status" value="1"/>
</dbReference>
<evidence type="ECO:0000259" key="16">
    <source>
        <dbReference type="Pfam" id="PF02775"/>
    </source>
</evidence>
<proteinExistence type="inferred from homology"/>
<evidence type="ECO:0000256" key="11">
    <source>
        <dbReference type="ARBA" id="ARBA00060708"/>
    </source>
</evidence>
<dbReference type="CDD" id="cd07035">
    <property type="entry name" value="TPP_PYR_POX_like"/>
    <property type="match status" value="1"/>
</dbReference>
<dbReference type="FunFam" id="3.40.50.970:FF:000042">
    <property type="entry name" value="Oxalyl-CoA decarboxylase"/>
    <property type="match status" value="1"/>
</dbReference>
<evidence type="ECO:0000256" key="7">
    <source>
        <dbReference type="ARBA" id="ARBA00023052"/>
    </source>
</evidence>
<dbReference type="GO" id="GO:0001561">
    <property type="term" value="P:fatty acid alpha-oxidation"/>
    <property type="evidence" value="ECO:0007669"/>
    <property type="project" value="TreeGrafter"/>
</dbReference>
<dbReference type="NCBIfam" id="NF006721">
    <property type="entry name" value="PRK09259.1"/>
    <property type="match status" value="1"/>
</dbReference>
<dbReference type="PANTHER" id="PTHR43710">
    <property type="entry name" value="2-HYDROXYACYL-COA LYASE"/>
    <property type="match status" value="1"/>
</dbReference>
<dbReference type="FunFam" id="3.40.50.1220:FF:000006">
    <property type="entry name" value="2-hydroxyacyl-CoA lyase 1"/>
    <property type="match status" value="1"/>
</dbReference>
<dbReference type="InterPro" id="IPR012001">
    <property type="entry name" value="Thiamin_PyroP_enz_TPP-bd_dom"/>
</dbReference>
<evidence type="ECO:0000259" key="15">
    <source>
        <dbReference type="Pfam" id="PF00205"/>
    </source>
</evidence>
<dbReference type="GO" id="GO:0008949">
    <property type="term" value="F:oxalyl-CoA decarboxylase activity"/>
    <property type="evidence" value="ECO:0007669"/>
    <property type="project" value="UniProtKB-EC"/>
</dbReference>
<evidence type="ECO:0000256" key="1">
    <source>
        <dbReference type="ARBA" id="ARBA00001964"/>
    </source>
</evidence>
<dbReference type="Pfam" id="PF00205">
    <property type="entry name" value="TPP_enzyme_M"/>
    <property type="match status" value="1"/>
</dbReference>
<comment type="cofactor">
    <cofactor evidence="1">
        <name>thiamine diphosphate</name>
        <dbReference type="ChEBI" id="CHEBI:58937"/>
    </cofactor>
</comment>
<evidence type="ECO:0000256" key="10">
    <source>
        <dbReference type="ARBA" id="ARBA00052565"/>
    </source>
</evidence>
<comment type="subunit">
    <text evidence="9">Homotetramer; dimer of dimers.</text>
</comment>
<dbReference type="InterPro" id="IPR029061">
    <property type="entry name" value="THDP-binding"/>
</dbReference>
<evidence type="ECO:0000256" key="2">
    <source>
        <dbReference type="ARBA" id="ARBA00007812"/>
    </source>
</evidence>
<evidence type="ECO:0000256" key="5">
    <source>
        <dbReference type="ARBA" id="ARBA00022793"/>
    </source>
</evidence>
<dbReference type="GO" id="GO:0033611">
    <property type="term" value="P:oxalate catabolic process"/>
    <property type="evidence" value="ECO:0007669"/>
    <property type="project" value="InterPro"/>
</dbReference>
<keyword evidence="3" id="KW-0479">Metal-binding</keyword>
<organism evidence="18 19">
    <name type="scientific">Bradyrhizobium uaiense</name>
    <dbReference type="NCBI Taxonomy" id="2594946"/>
    <lineage>
        <taxon>Bacteria</taxon>
        <taxon>Pseudomonadati</taxon>
        <taxon>Pseudomonadota</taxon>
        <taxon>Alphaproteobacteria</taxon>
        <taxon>Hyphomicrobiales</taxon>
        <taxon>Nitrobacteraceae</taxon>
        <taxon>Bradyrhizobium</taxon>
    </lineage>
</organism>
<keyword evidence="7 14" id="KW-0786">Thiamine pyrophosphate</keyword>
<dbReference type="PANTHER" id="PTHR43710:SF2">
    <property type="entry name" value="2-HYDROXYACYL-COA LYASE 1"/>
    <property type="match status" value="1"/>
</dbReference>
<dbReference type="AlphaFoldDB" id="A0A6P1BQB0"/>
<evidence type="ECO:0000256" key="4">
    <source>
        <dbReference type="ARBA" id="ARBA00022741"/>
    </source>
</evidence>
<dbReference type="Gene3D" id="3.40.50.1220">
    <property type="entry name" value="TPP-binding domain"/>
    <property type="match status" value="1"/>
</dbReference>
<comment type="similarity">
    <text evidence="2 14">Belongs to the TPP enzyme family.</text>
</comment>
<dbReference type="SUPFAM" id="SSF52467">
    <property type="entry name" value="DHS-like NAD/FAD-binding domain"/>
    <property type="match status" value="1"/>
</dbReference>
<name>A0A6P1BQB0_9BRAD</name>
<dbReference type="EC" id="4.1.1.8" evidence="12"/>